<dbReference type="CDD" id="cd00320">
    <property type="entry name" value="cpn10"/>
    <property type="match status" value="1"/>
</dbReference>
<comment type="caution">
    <text evidence="7">The sequence shown here is derived from an EMBL/GenBank/DDBJ whole genome shotgun (WGS) entry which is preliminary data.</text>
</comment>
<dbReference type="AlphaFoldDB" id="A0AAV5QWI6"/>
<evidence type="ECO:0000256" key="3">
    <source>
        <dbReference type="ARBA" id="ARBA00031971"/>
    </source>
</evidence>
<dbReference type="GO" id="GO:0044183">
    <property type="term" value="F:protein folding chaperone"/>
    <property type="evidence" value="ECO:0007669"/>
    <property type="project" value="InterPro"/>
</dbReference>
<dbReference type="Proteomes" id="UP001378960">
    <property type="component" value="Unassembled WGS sequence"/>
</dbReference>
<dbReference type="InterPro" id="IPR011032">
    <property type="entry name" value="GroES-like_sf"/>
</dbReference>
<accession>A0AAV5QWI6</accession>
<dbReference type="SMART" id="SM00883">
    <property type="entry name" value="Cpn10"/>
    <property type="match status" value="1"/>
</dbReference>
<evidence type="ECO:0000256" key="5">
    <source>
        <dbReference type="ARBA" id="ARBA00079398"/>
    </source>
</evidence>
<protein>
    <recommendedName>
        <fullName evidence="4">20 kDa chaperonin, chloroplastic</fullName>
    </recommendedName>
    <alternativeName>
        <fullName evidence="3">Chaperonin 10</fullName>
    </alternativeName>
    <alternativeName>
        <fullName evidence="5">Protein Cpn21</fullName>
    </alternativeName>
</protein>
<dbReference type="PANTHER" id="PTHR10772:SF0">
    <property type="entry name" value="10 KDA HEAT SHOCK PROTEIN, MITOCHONDRIAL"/>
    <property type="match status" value="1"/>
</dbReference>
<dbReference type="Pfam" id="PF00166">
    <property type="entry name" value="Cpn10"/>
    <property type="match status" value="1"/>
</dbReference>
<dbReference type="GO" id="GO:0051082">
    <property type="term" value="F:unfolded protein binding"/>
    <property type="evidence" value="ECO:0007669"/>
    <property type="project" value="TreeGrafter"/>
</dbReference>
<dbReference type="EMBL" id="BTGB01000001">
    <property type="protein sequence ID" value="GMM43593.1"/>
    <property type="molecule type" value="Genomic_DNA"/>
</dbReference>
<dbReference type="Gene3D" id="2.30.33.40">
    <property type="entry name" value="GroES chaperonin"/>
    <property type="match status" value="1"/>
</dbReference>
<evidence type="ECO:0000256" key="2">
    <source>
        <dbReference type="ARBA" id="ARBA00023186"/>
    </source>
</evidence>
<dbReference type="PRINTS" id="PR00297">
    <property type="entry name" value="CHAPERONIN10"/>
</dbReference>
<evidence type="ECO:0000256" key="1">
    <source>
        <dbReference type="ARBA" id="ARBA00006975"/>
    </source>
</evidence>
<dbReference type="GO" id="GO:0051087">
    <property type="term" value="F:protein-folding chaperone binding"/>
    <property type="evidence" value="ECO:0007669"/>
    <property type="project" value="TreeGrafter"/>
</dbReference>
<evidence type="ECO:0000313" key="8">
    <source>
        <dbReference type="Proteomes" id="UP001378960"/>
    </source>
</evidence>
<reference evidence="7 8" key="1">
    <citation type="journal article" date="2023" name="Elife">
        <title>Identification of key yeast species and microbe-microbe interactions impacting larval growth of Drosophila in the wild.</title>
        <authorList>
            <person name="Mure A."/>
            <person name="Sugiura Y."/>
            <person name="Maeda R."/>
            <person name="Honda K."/>
            <person name="Sakurai N."/>
            <person name="Takahashi Y."/>
            <person name="Watada M."/>
            <person name="Katoh T."/>
            <person name="Gotoh A."/>
            <person name="Gotoh Y."/>
            <person name="Taniguchi I."/>
            <person name="Nakamura K."/>
            <person name="Hayashi T."/>
            <person name="Katayama T."/>
            <person name="Uemura T."/>
            <person name="Hattori Y."/>
        </authorList>
    </citation>
    <scope>NUCLEOTIDE SEQUENCE [LARGE SCALE GENOMIC DNA]</scope>
    <source>
        <strain evidence="7 8">PK-24</strain>
    </source>
</reference>
<dbReference type="InterPro" id="IPR018369">
    <property type="entry name" value="Chaprnonin_Cpn10_CS"/>
</dbReference>
<evidence type="ECO:0000256" key="4">
    <source>
        <dbReference type="ARBA" id="ARBA00073031"/>
    </source>
</evidence>
<gene>
    <name evidence="7" type="ORF">DAPK24_001680</name>
</gene>
<evidence type="ECO:0000256" key="6">
    <source>
        <dbReference type="RuleBase" id="RU003479"/>
    </source>
</evidence>
<dbReference type="GO" id="GO:0005524">
    <property type="term" value="F:ATP binding"/>
    <property type="evidence" value="ECO:0007669"/>
    <property type="project" value="InterPro"/>
</dbReference>
<dbReference type="PROSITE" id="PS00681">
    <property type="entry name" value="CHAPERONINS_CPN10"/>
    <property type="match status" value="1"/>
</dbReference>
<keyword evidence="2 6" id="KW-0143">Chaperone</keyword>
<proteinExistence type="inferred from homology"/>
<sequence length="105" mass="11257">MSASLIRSAKLIRPTLDRVLVQRAAVPQQTASGIYIPDKNAPKPNLATVIAVGPGFRSQGELISPQVAPGDTVLIPQHGGLNVNVEDSKDDFILFRDSEILAKIE</sequence>
<keyword evidence="8" id="KW-1185">Reference proteome</keyword>
<dbReference type="GO" id="GO:0005759">
    <property type="term" value="C:mitochondrial matrix"/>
    <property type="evidence" value="ECO:0007669"/>
    <property type="project" value="TreeGrafter"/>
</dbReference>
<dbReference type="FunFam" id="2.30.33.40:FF:000001">
    <property type="entry name" value="10 kDa chaperonin"/>
    <property type="match status" value="1"/>
</dbReference>
<dbReference type="InterPro" id="IPR020818">
    <property type="entry name" value="Chaperonin_GroES"/>
</dbReference>
<name>A0AAV5QWI6_PICKL</name>
<organism evidence="7 8">
    <name type="scientific">Pichia kluyveri</name>
    <name type="common">Yeast</name>
    <dbReference type="NCBI Taxonomy" id="36015"/>
    <lineage>
        <taxon>Eukaryota</taxon>
        <taxon>Fungi</taxon>
        <taxon>Dikarya</taxon>
        <taxon>Ascomycota</taxon>
        <taxon>Saccharomycotina</taxon>
        <taxon>Pichiomycetes</taxon>
        <taxon>Pichiales</taxon>
        <taxon>Pichiaceae</taxon>
        <taxon>Pichia</taxon>
    </lineage>
</organism>
<dbReference type="SUPFAM" id="SSF50129">
    <property type="entry name" value="GroES-like"/>
    <property type="match status" value="1"/>
</dbReference>
<dbReference type="InterPro" id="IPR037124">
    <property type="entry name" value="Chaperonin_GroES_sf"/>
</dbReference>
<dbReference type="PANTHER" id="PTHR10772">
    <property type="entry name" value="10 KDA HEAT SHOCK PROTEIN"/>
    <property type="match status" value="1"/>
</dbReference>
<evidence type="ECO:0000313" key="7">
    <source>
        <dbReference type="EMBL" id="GMM43593.1"/>
    </source>
</evidence>
<dbReference type="GO" id="GO:0046872">
    <property type="term" value="F:metal ion binding"/>
    <property type="evidence" value="ECO:0007669"/>
    <property type="project" value="TreeGrafter"/>
</dbReference>
<comment type="similarity">
    <text evidence="1 6">Belongs to the GroES chaperonin family.</text>
</comment>